<reference evidence="12 13" key="1">
    <citation type="journal article" date="2015" name="Genome Biol. Evol.">
        <title>Comparative Genomics of a Bacterivorous Green Alga Reveals Evolutionary Causalities and Consequences of Phago-Mixotrophic Mode of Nutrition.</title>
        <authorList>
            <person name="Burns J.A."/>
            <person name="Paasch A."/>
            <person name="Narechania A."/>
            <person name="Kim E."/>
        </authorList>
    </citation>
    <scope>NUCLEOTIDE SEQUENCE [LARGE SCALE GENOMIC DNA]</scope>
    <source>
        <strain evidence="12 13">PLY_AMNH</strain>
    </source>
</reference>
<dbReference type="AlphaFoldDB" id="A0AAE0LDX3"/>
<keyword evidence="5" id="KW-0479">Metal-binding</keyword>
<keyword evidence="10" id="KW-0539">Nucleus</keyword>
<dbReference type="PANTHER" id="PTHR15822:SF4">
    <property type="entry name" value="TYROSYL-DNA PHOSPHODIESTERASE 2"/>
    <property type="match status" value="1"/>
</dbReference>
<gene>
    <name evidence="12" type="ORF">CYMTET_10985</name>
</gene>
<evidence type="ECO:0000256" key="5">
    <source>
        <dbReference type="ARBA" id="ARBA00022723"/>
    </source>
</evidence>
<dbReference type="Proteomes" id="UP001190700">
    <property type="component" value="Unassembled WGS sequence"/>
</dbReference>
<keyword evidence="7" id="KW-0378">Hydrolase</keyword>
<comment type="cofactor">
    <cofactor evidence="1">
        <name>Mn(2+)</name>
        <dbReference type="ChEBI" id="CHEBI:29035"/>
    </cofactor>
</comment>
<evidence type="ECO:0000256" key="2">
    <source>
        <dbReference type="ARBA" id="ARBA00001946"/>
    </source>
</evidence>
<evidence type="ECO:0000259" key="11">
    <source>
        <dbReference type="Pfam" id="PF03372"/>
    </source>
</evidence>
<organism evidence="12 13">
    <name type="scientific">Cymbomonas tetramitiformis</name>
    <dbReference type="NCBI Taxonomy" id="36881"/>
    <lineage>
        <taxon>Eukaryota</taxon>
        <taxon>Viridiplantae</taxon>
        <taxon>Chlorophyta</taxon>
        <taxon>Pyramimonadophyceae</taxon>
        <taxon>Pyramimonadales</taxon>
        <taxon>Pyramimonadaceae</taxon>
        <taxon>Cymbomonas</taxon>
    </lineage>
</organism>
<dbReference type="Gene3D" id="3.60.10.10">
    <property type="entry name" value="Endonuclease/exonuclease/phosphatase"/>
    <property type="match status" value="1"/>
</dbReference>
<dbReference type="GO" id="GO:0046872">
    <property type="term" value="F:metal ion binding"/>
    <property type="evidence" value="ECO:0007669"/>
    <property type="project" value="UniProtKB-KW"/>
</dbReference>
<keyword evidence="6" id="KW-0227">DNA damage</keyword>
<dbReference type="GO" id="GO:0004518">
    <property type="term" value="F:nuclease activity"/>
    <property type="evidence" value="ECO:0007669"/>
    <property type="project" value="UniProtKB-KW"/>
</dbReference>
<dbReference type="InterPro" id="IPR005135">
    <property type="entry name" value="Endo/exonuclease/phosphatase"/>
</dbReference>
<dbReference type="GO" id="GO:0070260">
    <property type="term" value="F:5'-tyrosyl-DNA phosphodiesterase activity"/>
    <property type="evidence" value="ECO:0007669"/>
    <property type="project" value="TreeGrafter"/>
</dbReference>
<comment type="cofactor">
    <cofactor evidence="2">
        <name>Mg(2+)</name>
        <dbReference type="ChEBI" id="CHEBI:18420"/>
    </cofactor>
</comment>
<dbReference type="GO" id="GO:0003697">
    <property type="term" value="F:single-stranded DNA binding"/>
    <property type="evidence" value="ECO:0007669"/>
    <property type="project" value="TreeGrafter"/>
</dbReference>
<keyword evidence="13" id="KW-1185">Reference proteome</keyword>
<comment type="subcellular location">
    <subcellularLocation>
        <location evidence="3">Nucleus</location>
        <location evidence="3">PML body</location>
    </subcellularLocation>
</comment>
<keyword evidence="8" id="KW-0460">Magnesium</keyword>
<dbReference type="InterPro" id="IPR036691">
    <property type="entry name" value="Endo/exonu/phosph_ase_sf"/>
</dbReference>
<dbReference type="PANTHER" id="PTHR15822">
    <property type="entry name" value="TRAF AND TNF RECEPTOR-ASSOCIATED PROTEIN"/>
    <property type="match status" value="1"/>
</dbReference>
<feature type="domain" description="Endonuclease/exonuclease/phosphatase" evidence="11">
    <location>
        <begin position="45"/>
        <end position="286"/>
    </location>
</feature>
<evidence type="ECO:0000256" key="3">
    <source>
        <dbReference type="ARBA" id="ARBA00004322"/>
    </source>
</evidence>
<dbReference type="CDD" id="cd09080">
    <property type="entry name" value="TDP2"/>
    <property type="match status" value="1"/>
</dbReference>
<keyword evidence="4" id="KW-0540">Nuclease</keyword>
<name>A0AAE0LDX3_9CHLO</name>
<dbReference type="Pfam" id="PF03372">
    <property type="entry name" value="Exo_endo_phos"/>
    <property type="match status" value="1"/>
</dbReference>
<evidence type="ECO:0000256" key="10">
    <source>
        <dbReference type="ARBA" id="ARBA00023242"/>
    </source>
</evidence>
<proteinExistence type="predicted"/>
<dbReference type="GO" id="GO:0005737">
    <property type="term" value="C:cytoplasm"/>
    <property type="evidence" value="ECO:0007669"/>
    <property type="project" value="TreeGrafter"/>
</dbReference>
<evidence type="ECO:0000313" key="13">
    <source>
        <dbReference type="Proteomes" id="UP001190700"/>
    </source>
</evidence>
<dbReference type="SUPFAM" id="SSF56219">
    <property type="entry name" value="DNase I-like"/>
    <property type="match status" value="1"/>
</dbReference>
<dbReference type="InterPro" id="IPR051547">
    <property type="entry name" value="TDP2-like"/>
</dbReference>
<protein>
    <recommendedName>
        <fullName evidence="11">Endonuclease/exonuclease/phosphatase domain-containing protein</fullName>
    </recommendedName>
</protein>
<evidence type="ECO:0000256" key="1">
    <source>
        <dbReference type="ARBA" id="ARBA00001936"/>
    </source>
</evidence>
<evidence type="ECO:0000256" key="7">
    <source>
        <dbReference type="ARBA" id="ARBA00022801"/>
    </source>
</evidence>
<dbReference type="GO" id="GO:0006302">
    <property type="term" value="P:double-strand break repair"/>
    <property type="evidence" value="ECO:0007669"/>
    <property type="project" value="TreeGrafter"/>
</dbReference>
<evidence type="ECO:0000313" key="12">
    <source>
        <dbReference type="EMBL" id="KAK3281210.1"/>
    </source>
</evidence>
<accession>A0AAE0LDX3</accession>
<evidence type="ECO:0000256" key="8">
    <source>
        <dbReference type="ARBA" id="ARBA00022842"/>
    </source>
</evidence>
<keyword evidence="9" id="KW-0234">DNA repair</keyword>
<dbReference type="EMBL" id="LGRX02003956">
    <property type="protein sequence ID" value="KAK3281210.1"/>
    <property type="molecule type" value="Genomic_DNA"/>
</dbReference>
<comment type="caution">
    <text evidence="12">The sequence shown here is derived from an EMBL/GenBank/DDBJ whole genome shotgun (WGS) entry which is preliminary data.</text>
</comment>
<evidence type="ECO:0000256" key="6">
    <source>
        <dbReference type="ARBA" id="ARBA00022763"/>
    </source>
</evidence>
<evidence type="ECO:0000256" key="9">
    <source>
        <dbReference type="ARBA" id="ARBA00023204"/>
    </source>
</evidence>
<evidence type="ECO:0000256" key="4">
    <source>
        <dbReference type="ARBA" id="ARBA00022722"/>
    </source>
</evidence>
<sequence length="323" mass="36118">MAKGLSVRIPEAHIAQKLLETIPEKQYAAAENTLKSRRKDVVLAVTWNVWFDNLWQDERLVALVSELLQTAPDVCGLQEVTARFLEALQVPQLMNLYQVYPKSVDNYGCAILVRSDWAARFREVPLPTMMGRSLIIAQAGGLTFATVHLESLASAPVRRKQLAVAAKELASSRAAVLCGDFNFDCTRNWGEWKQHYRAPSSKLPHENESLADLLPSFIDCWPHLHSADPGYTFDGVTNGQCINDELEQMRYDRFLANQGFEPTAIHMLGTAEVALPSGGTTKPSDHYGLAVHLKLKPQAEIGFIEMTATTLRRLFSGRQQQNR</sequence>